<sequence length="81" mass="9135">MSVFSVPSCGGFQNRDNPSLVLLDLLDFGFLLLKLFNPAKADSTRLLGSGFLFMKMARFLDFQIFHSSVVIVRFETWLLAS</sequence>
<name>A0A059B511_EUCGR</name>
<organism evidence="1">
    <name type="scientific">Eucalyptus grandis</name>
    <name type="common">Flooded gum</name>
    <dbReference type="NCBI Taxonomy" id="71139"/>
    <lineage>
        <taxon>Eukaryota</taxon>
        <taxon>Viridiplantae</taxon>
        <taxon>Streptophyta</taxon>
        <taxon>Embryophyta</taxon>
        <taxon>Tracheophyta</taxon>
        <taxon>Spermatophyta</taxon>
        <taxon>Magnoliopsida</taxon>
        <taxon>eudicotyledons</taxon>
        <taxon>Gunneridae</taxon>
        <taxon>Pentapetalae</taxon>
        <taxon>rosids</taxon>
        <taxon>malvids</taxon>
        <taxon>Myrtales</taxon>
        <taxon>Myrtaceae</taxon>
        <taxon>Myrtoideae</taxon>
        <taxon>Eucalypteae</taxon>
        <taxon>Eucalyptus</taxon>
    </lineage>
</organism>
<dbReference type="EMBL" id="KK198760">
    <property type="protein sequence ID" value="KCW60956.1"/>
    <property type="molecule type" value="Genomic_DNA"/>
</dbReference>
<accession>A0A059B511</accession>
<dbReference type="AlphaFoldDB" id="A0A059B511"/>
<dbReference type="InParanoid" id="A0A059B511"/>
<evidence type="ECO:0000313" key="1">
    <source>
        <dbReference type="EMBL" id="KCW60956.1"/>
    </source>
</evidence>
<reference evidence="1" key="1">
    <citation type="submission" date="2013-07" db="EMBL/GenBank/DDBJ databases">
        <title>The genome of Eucalyptus grandis.</title>
        <authorList>
            <person name="Schmutz J."/>
            <person name="Hayes R."/>
            <person name="Myburg A."/>
            <person name="Tuskan G."/>
            <person name="Grattapaglia D."/>
            <person name="Rokhsar D.S."/>
        </authorList>
    </citation>
    <scope>NUCLEOTIDE SEQUENCE</scope>
    <source>
        <tissue evidence="1">Leaf extractions</tissue>
    </source>
</reference>
<dbReference type="Gramene" id="KCW60956">
    <property type="protein sequence ID" value="KCW60956"/>
    <property type="gene ID" value="EUGRSUZ_H03690"/>
</dbReference>
<proteinExistence type="predicted"/>
<gene>
    <name evidence="1" type="ORF">EUGRSUZ_H03690</name>
</gene>
<protein>
    <submittedName>
        <fullName evidence="1">Uncharacterized protein</fullName>
    </submittedName>
</protein>